<feature type="domain" description="SnoaL-like" evidence="1">
    <location>
        <begin position="32"/>
        <end position="117"/>
    </location>
</feature>
<protein>
    <recommendedName>
        <fullName evidence="1">SnoaL-like domain-containing protein</fullName>
    </recommendedName>
</protein>
<dbReference type="AlphaFoldDB" id="E9E489"/>
<dbReference type="KEGG" id="maw:19248998"/>
<dbReference type="Proteomes" id="UP000002499">
    <property type="component" value="Unassembled WGS sequence"/>
</dbReference>
<dbReference type="OMA" id="KYEVFLF"/>
<evidence type="ECO:0000313" key="2">
    <source>
        <dbReference type="EMBL" id="EFY89306.1"/>
    </source>
</evidence>
<accession>E9E489</accession>
<dbReference type="InParanoid" id="E9E489"/>
<gene>
    <name evidence="2" type="ORF">MAC_04687</name>
</gene>
<dbReference type="OrthoDB" id="2947043at2759"/>
<evidence type="ECO:0000259" key="1">
    <source>
        <dbReference type="Pfam" id="PF12680"/>
    </source>
</evidence>
<dbReference type="GeneID" id="19248998"/>
<reference evidence="2 3" key="1">
    <citation type="journal article" date="2011" name="PLoS Genet.">
        <title>Genome sequencing and comparative transcriptomics of the model entomopathogenic fungi Metarhizium anisopliae and M. acridum.</title>
        <authorList>
            <person name="Gao Q."/>
            <person name="Jin K."/>
            <person name="Ying S.H."/>
            <person name="Zhang Y."/>
            <person name="Xiao G."/>
            <person name="Shang Y."/>
            <person name="Duan Z."/>
            <person name="Hu X."/>
            <person name="Xie X.Q."/>
            <person name="Zhou G."/>
            <person name="Peng G."/>
            <person name="Luo Z."/>
            <person name="Huang W."/>
            <person name="Wang B."/>
            <person name="Fang W."/>
            <person name="Wang S."/>
            <person name="Zhong Y."/>
            <person name="Ma L.J."/>
            <person name="St Leger R.J."/>
            <person name="Zhao G.P."/>
            <person name="Pei Y."/>
            <person name="Feng M.G."/>
            <person name="Xia Y."/>
            <person name="Wang C."/>
        </authorList>
    </citation>
    <scope>NUCLEOTIDE SEQUENCE [LARGE SCALE GENOMIC DNA]</scope>
    <source>
        <strain evidence="2 3">CQMa 102</strain>
    </source>
</reference>
<keyword evidence="3" id="KW-1185">Reference proteome</keyword>
<dbReference type="Pfam" id="PF12680">
    <property type="entry name" value="SnoaL_2"/>
    <property type="match status" value="1"/>
</dbReference>
<proteinExistence type="predicted"/>
<dbReference type="RefSeq" id="XP_007811027.1">
    <property type="nucleotide sequence ID" value="XM_007812836.1"/>
</dbReference>
<dbReference type="EMBL" id="GL698501">
    <property type="protein sequence ID" value="EFY89306.1"/>
    <property type="molecule type" value="Genomic_DNA"/>
</dbReference>
<dbReference type="HOGENOM" id="CLU_124041_1_0_1"/>
<sequence length="127" mass="14349">MASRTTFTDHRDTYQAALVSLFSGKPEDTEKDLTKLLAPNFTQRDQDGTRDFAAFVSHMRWLRQNMPKVTLTITQFLRDGPQVADRHIGLTTLEDGTVLKSETFMFGVVAEDGRLVSLVETVNQIKD</sequence>
<dbReference type="SUPFAM" id="SSF54427">
    <property type="entry name" value="NTF2-like"/>
    <property type="match status" value="1"/>
</dbReference>
<dbReference type="InterPro" id="IPR037401">
    <property type="entry name" value="SnoaL-like"/>
</dbReference>
<name>E9E489_METAQ</name>
<dbReference type="InterPro" id="IPR032710">
    <property type="entry name" value="NTF2-like_dom_sf"/>
</dbReference>
<evidence type="ECO:0000313" key="3">
    <source>
        <dbReference type="Proteomes" id="UP000002499"/>
    </source>
</evidence>
<organism evidence="3">
    <name type="scientific">Metarhizium acridum (strain CQMa 102)</name>
    <dbReference type="NCBI Taxonomy" id="655827"/>
    <lineage>
        <taxon>Eukaryota</taxon>
        <taxon>Fungi</taxon>
        <taxon>Dikarya</taxon>
        <taxon>Ascomycota</taxon>
        <taxon>Pezizomycotina</taxon>
        <taxon>Sordariomycetes</taxon>
        <taxon>Hypocreomycetidae</taxon>
        <taxon>Hypocreales</taxon>
        <taxon>Clavicipitaceae</taxon>
        <taxon>Metarhizium</taxon>
    </lineage>
</organism>
<dbReference type="eggNOG" id="ENOG502RR37">
    <property type="taxonomic scope" value="Eukaryota"/>
</dbReference>
<dbReference type="Gene3D" id="3.10.450.50">
    <property type="match status" value="1"/>
</dbReference>